<proteinExistence type="inferred from homology"/>
<dbReference type="InterPro" id="IPR036038">
    <property type="entry name" value="Aminotransferase-like"/>
</dbReference>
<evidence type="ECO:0000256" key="14">
    <source>
        <dbReference type="RuleBase" id="RU004516"/>
    </source>
</evidence>
<dbReference type="EC" id="4.1.3.38" evidence="8 12"/>
<dbReference type="SUPFAM" id="SSF56752">
    <property type="entry name" value="D-aminoacid aminotransferase-like PLP-dependent enzymes"/>
    <property type="match status" value="1"/>
</dbReference>
<evidence type="ECO:0000256" key="1">
    <source>
        <dbReference type="ARBA" id="ARBA00001933"/>
    </source>
</evidence>
<keyword evidence="5" id="KW-0289">Folate biosynthesis</keyword>
<dbReference type="Proteomes" id="UP000325302">
    <property type="component" value="Unassembled WGS sequence"/>
</dbReference>
<comment type="pathway">
    <text evidence="7">Cofactor biosynthesis; tetrahydrofolate biosynthesis; 4-aminobenzoate from chorismate: step 2/2.</text>
</comment>
<reference evidence="15 16" key="1">
    <citation type="submission" date="2019-03" db="EMBL/GenBank/DDBJ databases">
        <title>Nitrincola sp. nov. isolated from an Indian soda lake.</title>
        <authorList>
            <person name="Joshi A."/>
            <person name="Thite S.V."/>
            <person name="Joseph N."/>
            <person name="Dhotre D."/>
            <person name="Moorthy M."/>
            <person name="Shouche Y.S."/>
        </authorList>
    </citation>
    <scope>NUCLEOTIDE SEQUENCE [LARGE SCALE GENOMIC DNA]</scope>
    <source>
        <strain evidence="15 16">MEB193</strain>
    </source>
</reference>
<keyword evidence="4 14" id="KW-0663">Pyridoxal phosphate</keyword>
<evidence type="ECO:0000256" key="11">
    <source>
        <dbReference type="ARBA" id="ARBA00069174"/>
    </source>
</evidence>
<dbReference type="Pfam" id="PF01063">
    <property type="entry name" value="Aminotran_4"/>
    <property type="match status" value="1"/>
</dbReference>
<evidence type="ECO:0000256" key="2">
    <source>
        <dbReference type="ARBA" id="ARBA00009320"/>
    </source>
</evidence>
<dbReference type="PANTHER" id="PTHR42743:SF2">
    <property type="entry name" value="AMINODEOXYCHORISMATE LYASE"/>
    <property type="match status" value="1"/>
</dbReference>
<accession>A0A5A9W3X2</accession>
<dbReference type="RefSeq" id="WP_149390463.1">
    <property type="nucleotide sequence ID" value="NZ_SMRS01000003.1"/>
</dbReference>
<evidence type="ECO:0000256" key="6">
    <source>
        <dbReference type="ARBA" id="ARBA00023239"/>
    </source>
</evidence>
<dbReference type="CDD" id="cd01559">
    <property type="entry name" value="ADCL_like"/>
    <property type="match status" value="1"/>
</dbReference>
<keyword evidence="6 15" id="KW-0456">Lyase</keyword>
<evidence type="ECO:0000256" key="4">
    <source>
        <dbReference type="ARBA" id="ARBA00022898"/>
    </source>
</evidence>
<dbReference type="NCBIfam" id="NF004761">
    <property type="entry name" value="PRK06092.1"/>
    <property type="match status" value="1"/>
</dbReference>
<dbReference type="EMBL" id="SMRS01000003">
    <property type="protein sequence ID" value="KAA0875456.1"/>
    <property type="molecule type" value="Genomic_DNA"/>
</dbReference>
<comment type="cofactor">
    <cofactor evidence="1 14">
        <name>pyridoxal 5'-phosphate</name>
        <dbReference type="ChEBI" id="CHEBI:597326"/>
    </cofactor>
</comment>
<dbReference type="GO" id="GO:0008153">
    <property type="term" value="P:4-aminobenzoate biosynthetic process"/>
    <property type="evidence" value="ECO:0007669"/>
    <property type="project" value="UniProtKB-UniRule"/>
</dbReference>
<dbReference type="GO" id="GO:0030170">
    <property type="term" value="F:pyridoxal phosphate binding"/>
    <property type="evidence" value="ECO:0007669"/>
    <property type="project" value="InterPro"/>
</dbReference>
<protein>
    <recommendedName>
        <fullName evidence="11 12">Aminodeoxychorismate lyase</fullName>
        <ecNumber evidence="8 12">4.1.3.38</ecNumber>
    </recommendedName>
</protein>
<comment type="caution">
    <text evidence="15">The sequence shown here is derived from an EMBL/GenBank/DDBJ whole genome shotgun (WGS) entry which is preliminary data.</text>
</comment>
<dbReference type="GO" id="GO:0046656">
    <property type="term" value="P:folic acid biosynthetic process"/>
    <property type="evidence" value="ECO:0007669"/>
    <property type="project" value="UniProtKB-KW"/>
</dbReference>
<dbReference type="PANTHER" id="PTHR42743">
    <property type="entry name" value="AMINO-ACID AMINOTRANSFERASE"/>
    <property type="match status" value="1"/>
</dbReference>
<dbReference type="GO" id="GO:0008696">
    <property type="term" value="F:4-amino-4-deoxychorismate lyase activity"/>
    <property type="evidence" value="ECO:0007669"/>
    <property type="project" value="UniProtKB-UniRule"/>
</dbReference>
<dbReference type="FunFam" id="3.20.10.10:FF:000002">
    <property type="entry name" value="D-alanine aminotransferase"/>
    <property type="match status" value="1"/>
</dbReference>
<name>A0A5A9W3X2_9GAMM</name>
<dbReference type="NCBIfam" id="TIGR03461">
    <property type="entry name" value="pabC_Proteo"/>
    <property type="match status" value="1"/>
</dbReference>
<dbReference type="Gene3D" id="3.20.10.10">
    <property type="entry name" value="D-amino Acid Aminotransferase, subunit A, domain 2"/>
    <property type="match status" value="1"/>
</dbReference>
<gene>
    <name evidence="15" type="primary">pabC</name>
    <name evidence="15" type="ORF">E1H14_05605</name>
</gene>
<dbReference type="InterPro" id="IPR050571">
    <property type="entry name" value="Class-IV_PLP-Dep_Aminotrnsfr"/>
</dbReference>
<dbReference type="Gene3D" id="3.30.470.10">
    <property type="match status" value="1"/>
</dbReference>
<comment type="catalytic activity">
    <reaction evidence="9">
        <text>4-amino-4-deoxychorismate = 4-aminobenzoate + pyruvate + H(+)</text>
        <dbReference type="Rhea" id="RHEA:16201"/>
        <dbReference type="ChEBI" id="CHEBI:15361"/>
        <dbReference type="ChEBI" id="CHEBI:15378"/>
        <dbReference type="ChEBI" id="CHEBI:17836"/>
        <dbReference type="ChEBI" id="CHEBI:58406"/>
        <dbReference type="EC" id="4.1.3.38"/>
    </reaction>
</comment>
<dbReference type="InterPro" id="IPR001544">
    <property type="entry name" value="Aminotrans_IV"/>
</dbReference>
<comment type="similarity">
    <text evidence="2 13">Belongs to the class-IV pyridoxal-phosphate-dependent aminotransferase family.</text>
</comment>
<evidence type="ECO:0000256" key="13">
    <source>
        <dbReference type="RuleBase" id="RU004106"/>
    </source>
</evidence>
<evidence type="ECO:0000256" key="7">
    <source>
        <dbReference type="ARBA" id="ARBA00035633"/>
    </source>
</evidence>
<organism evidence="15 16">
    <name type="scientific">Nitrincola tapanii</name>
    <dbReference type="NCBI Taxonomy" id="1708751"/>
    <lineage>
        <taxon>Bacteria</taxon>
        <taxon>Pseudomonadati</taxon>
        <taxon>Pseudomonadota</taxon>
        <taxon>Gammaproteobacteria</taxon>
        <taxon>Oceanospirillales</taxon>
        <taxon>Oceanospirillaceae</taxon>
        <taxon>Nitrincola</taxon>
    </lineage>
</organism>
<evidence type="ECO:0000256" key="10">
    <source>
        <dbReference type="ARBA" id="ARBA00054027"/>
    </source>
</evidence>
<evidence type="ECO:0000256" key="9">
    <source>
        <dbReference type="ARBA" id="ARBA00049529"/>
    </source>
</evidence>
<sequence>MLTLIDGQVQDLCPSDDRGLTYGQGVFETLPCTEGQPWLWPAHLQRLLRGCRQLKIPCEALEAQLHADLQQLPQQDGVLKILVTAGSGGRGYALPEPIYPRRILQFSPRPYWPDAPFHQGIRARVCQLRLAHQPALAGLKHLNRLEQVLARSEWSDPGIREGILLSYQDELIEGTMSNLFLVKAGQLFTPDLSQTGVSGIMRNYLIDMATDLSLPVQIKGLTLEDLWAADEVFFCNSLIAIWPLVALEEQSFAIGPITRCLQKVLQERRYPC</sequence>
<dbReference type="InterPro" id="IPR043132">
    <property type="entry name" value="BCAT-like_C"/>
</dbReference>
<evidence type="ECO:0000256" key="5">
    <source>
        <dbReference type="ARBA" id="ARBA00022909"/>
    </source>
</evidence>
<evidence type="ECO:0000313" key="15">
    <source>
        <dbReference type="EMBL" id="KAA0875456.1"/>
    </source>
</evidence>
<evidence type="ECO:0000313" key="16">
    <source>
        <dbReference type="Proteomes" id="UP000325302"/>
    </source>
</evidence>
<evidence type="ECO:0000256" key="8">
    <source>
        <dbReference type="ARBA" id="ARBA00035676"/>
    </source>
</evidence>
<evidence type="ECO:0000256" key="12">
    <source>
        <dbReference type="NCBIfam" id="TIGR03461"/>
    </source>
</evidence>
<dbReference type="GO" id="GO:0005829">
    <property type="term" value="C:cytosol"/>
    <property type="evidence" value="ECO:0007669"/>
    <property type="project" value="TreeGrafter"/>
</dbReference>
<dbReference type="PROSITE" id="PS00770">
    <property type="entry name" value="AA_TRANSFER_CLASS_4"/>
    <property type="match status" value="1"/>
</dbReference>
<evidence type="ECO:0000256" key="3">
    <source>
        <dbReference type="ARBA" id="ARBA00011738"/>
    </source>
</evidence>
<dbReference type="OrthoDB" id="9805628at2"/>
<keyword evidence="16" id="KW-1185">Reference proteome</keyword>
<dbReference type="InterPro" id="IPR017824">
    <property type="entry name" value="Aminodeoxychorismate_lyase_IV"/>
</dbReference>
<dbReference type="InterPro" id="IPR043131">
    <property type="entry name" value="BCAT-like_N"/>
</dbReference>
<dbReference type="AlphaFoldDB" id="A0A5A9W3X2"/>
<comment type="function">
    <text evidence="10">Involved in the biosynthesis of p-aminobenzoate (PABA), a precursor of tetrahydrofolate. Converts 4-amino-4-deoxychorismate into 4-aminobenzoate (PABA) and pyruvate.</text>
</comment>
<comment type="subunit">
    <text evidence="3">Homodimer.</text>
</comment>
<dbReference type="InterPro" id="IPR018300">
    <property type="entry name" value="Aminotrans_IV_CS"/>
</dbReference>